<reference evidence="2" key="1">
    <citation type="submission" date="2015-04" db="UniProtKB">
        <authorList>
            <consortium name="EnsemblPlants"/>
        </authorList>
    </citation>
    <scope>IDENTIFICATION</scope>
</reference>
<organism evidence="2">
    <name type="scientific">Oryza meridionalis</name>
    <dbReference type="NCBI Taxonomy" id="40149"/>
    <lineage>
        <taxon>Eukaryota</taxon>
        <taxon>Viridiplantae</taxon>
        <taxon>Streptophyta</taxon>
        <taxon>Embryophyta</taxon>
        <taxon>Tracheophyta</taxon>
        <taxon>Spermatophyta</taxon>
        <taxon>Magnoliopsida</taxon>
        <taxon>Liliopsida</taxon>
        <taxon>Poales</taxon>
        <taxon>Poaceae</taxon>
        <taxon>BOP clade</taxon>
        <taxon>Oryzoideae</taxon>
        <taxon>Oryzeae</taxon>
        <taxon>Oryzinae</taxon>
        <taxon>Oryza</taxon>
    </lineage>
</organism>
<accession>A0A0E0DJM8</accession>
<feature type="region of interest" description="Disordered" evidence="1">
    <location>
        <begin position="1"/>
        <end position="45"/>
    </location>
</feature>
<reference evidence="2" key="2">
    <citation type="submission" date="2018-05" db="EMBL/GenBank/DDBJ databases">
        <title>OmerRS3 (Oryza meridionalis Reference Sequence Version 3).</title>
        <authorList>
            <person name="Zhang J."/>
            <person name="Kudrna D."/>
            <person name="Lee S."/>
            <person name="Talag J."/>
            <person name="Welchert J."/>
            <person name="Wing R.A."/>
        </authorList>
    </citation>
    <scope>NUCLEOTIDE SEQUENCE [LARGE SCALE GENOMIC DNA]</scope>
    <source>
        <strain evidence="2">cv. OR44</strain>
    </source>
</reference>
<evidence type="ECO:0000313" key="3">
    <source>
        <dbReference type="Proteomes" id="UP000008021"/>
    </source>
</evidence>
<name>A0A0E0DJM8_9ORYZ</name>
<dbReference type="AlphaFoldDB" id="A0A0E0DJM8"/>
<dbReference type="EnsemblPlants" id="OMERI04G24060.1">
    <property type="protein sequence ID" value="OMERI04G24060.1"/>
    <property type="gene ID" value="OMERI04G24060"/>
</dbReference>
<dbReference type="Gramene" id="OMERI04G24060.1">
    <property type="protein sequence ID" value="OMERI04G24060.1"/>
    <property type="gene ID" value="OMERI04G24060"/>
</dbReference>
<evidence type="ECO:0000313" key="2">
    <source>
        <dbReference type="EnsemblPlants" id="OMERI04G24060.1"/>
    </source>
</evidence>
<protein>
    <submittedName>
        <fullName evidence="2">Uncharacterized protein</fullName>
    </submittedName>
</protein>
<dbReference type="HOGENOM" id="CLU_2444740_0_0_1"/>
<feature type="region of interest" description="Disordered" evidence="1">
    <location>
        <begin position="62"/>
        <end position="92"/>
    </location>
</feature>
<sequence length="107" mass="11355">MERLLDERQNPALARREATAAADPRASEPGGDGGGGYPRARRWRRRIPVRASREATAAINDADDYSDDVASNGGDRKVCGRREAAPAPLSSVPSSILRAAPLSSVSL</sequence>
<feature type="compositionally biased region" description="Basic and acidic residues" evidence="1">
    <location>
        <begin position="74"/>
        <end position="84"/>
    </location>
</feature>
<evidence type="ECO:0000256" key="1">
    <source>
        <dbReference type="SAM" id="MobiDB-lite"/>
    </source>
</evidence>
<dbReference type="Proteomes" id="UP000008021">
    <property type="component" value="Chromosome 4"/>
</dbReference>
<feature type="compositionally biased region" description="Basic and acidic residues" evidence="1">
    <location>
        <begin position="1"/>
        <end position="18"/>
    </location>
</feature>
<proteinExistence type="predicted"/>
<keyword evidence="3" id="KW-1185">Reference proteome</keyword>